<protein>
    <recommendedName>
        <fullName evidence="5">DUF2306 domain-containing protein</fullName>
    </recommendedName>
</protein>
<evidence type="ECO:0000313" key="3">
    <source>
        <dbReference type="EMBL" id="GIL24908.1"/>
    </source>
</evidence>
<keyword evidence="4" id="KW-1185">Reference proteome</keyword>
<keyword evidence="2" id="KW-1133">Transmembrane helix</keyword>
<gene>
    <name evidence="3" type="ORF">NUM_01630</name>
</gene>
<dbReference type="Proteomes" id="UP000614996">
    <property type="component" value="Unassembled WGS sequence"/>
</dbReference>
<proteinExistence type="predicted"/>
<keyword evidence="2" id="KW-0472">Membrane</keyword>
<evidence type="ECO:0008006" key="5">
    <source>
        <dbReference type="Google" id="ProtNLM"/>
    </source>
</evidence>
<keyword evidence="2" id="KW-0812">Transmembrane</keyword>
<reference evidence="4" key="1">
    <citation type="journal article" date="2021" name="Int. J. Syst. Evol. Microbiol.">
        <title>Actinocatenispora comari sp. nov., an endophytic actinomycete isolated from aerial parts of Comarum salesowianum.</title>
        <authorList>
            <person name="Oyunbileg N."/>
            <person name="Iizaka Y."/>
            <person name="Hamada M."/>
            <person name="Davaapurev B.O."/>
            <person name="Fukumoto A."/>
            <person name="Tsetseg B."/>
            <person name="Kato F."/>
            <person name="Tamura T."/>
            <person name="Batkhuu J."/>
            <person name="Anzai Y."/>
        </authorList>
    </citation>
    <scope>NUCLEOTIDE SEQUENCE [LARGE SCALE GENOMIC DNA]</scope>
    <source>
        <strain evidence="4">NUM-2625</strain>
    </source>
</reference>
<name>A0A8J4EIH7_9ACTN</name>
<evidence type="ECO:0000313" key="4">
    <source>
        <dbReference type="Proteomes" id="UP000614996"/>
    </source>
</evidence>
<feature type="transmembrane region" description="Helical" evidence="2">
    <location>
        <begin position="178"/>
        <end position="205"/>
    </location>
</feature>
<dbReference type="AlphaFoldDB" id="A0A8J4EIH7"/>
<feature type="transmembrane region" description="Helical" evidence="2">
    <location>
        <begin position="145"/>
        <end position="166"/>
    </location>
</feature>
<organism evidence="3 4">
    <name type="scientific">Actinocatenispora comari</name>
    <dbReference type="NCBI Taxonomy" id="2807577"/>
    <lineage>
        <taxon>Bacteria</taxon>
        <taxon>Bacillati</taxon>
        <taxon>Actinomycetota</taxon>
        <taxon>Actinomycetes</taxon>
        <taxon>Micromonosporales</taxon>
        <taxon>Micromonosporaceae</taxon>
        <taxon>Actinocatenispora</taxon>
    </lineage>
</organism>
<dbReference type="Pfam" id="PF10067">
    <property type="entry name" value="DUF2306"/>
    <property type="match status" value="1"/>
</dbReference>
<feature type="transmembrane region" description="Helical" evidence="2">
    <location>
        <begin position="117"/>
        <end position="139"/>
    </location>
</feature>
<feature type="compositionally biased region" description="Acidic residues" evidence="1">
    <location>
        <begin position="8"/>
        <end position="18"/>
    </location>
</feature>
<dbReference type="EMBL" id="BOPO01000002">
    <property type="protein sequence ID" value="GIL24908.1"/>
    <property type="molecule type" value="Genomic_DNA"/>
</dbReference>
<feature type="transmembrane region" description="Helical" evidence="2">
    <location>
        <begin position="38"/>
        <end position="56"/>
    </location>
</feature>
<feature type="region of interest" description="Disordered" evidence="1">
    <location>
        <begin position="1"/>
        <end position="31"/>
    </location>
</feature>
<accession>A0A8J4EIH7</accession>
<sequence length="269" mass="29961">MSGRDPDESGGEPSEEETPMSQTQVRPAPTPARRRSRGWWLVPFAAVWLLILSYMLSAYLPPEMRTSRIPVAGHPVHYWLLVAHIGTATIATLTGFGQFWPWLRRTHPRVHRYVGRAYFFAGVFPSLVLAVPVALLSSFGFANMAGLLALDAAWAVTAVAGLRAAVQGRYPDHRRWMIRNFAVTLASLASRPWQLLMSVLVFGFADSPIYHGNTLAMIHDVASSSVWLALAGNLVVVEIYLARRYPHRVARAVPRVRREKAPVLESVSR</sequence>
<feature type="transmembrane region" description="Helical" evidence="2">
    <location>
        <begin position="76"/>
        <end position="96"/>
    </location>
</feature>
<comment type="caution">
    <text evidence="3">The sequence shown here is derived from an EMBL/GenBank/DDBJ whole genome shotgun (WGS) entry which is preliminary data.</text>
</comment>
<feature type="transmembrane region" description="Helical" evidence="2">
    <location>
        <begin position="225"/>
        <end position="242"/>
    </location>
</feature>
<evidence type="ECO:0000256" key="1">
    <source>
        <dbReference type="SAM" id="MobiDB-lite"/>
    </source>
</evidence>
<dbReference type="InterPro" id="IPR018750">
    <property type="entry name" value="DUF2306_membrane"/>
</dbReference>
<evidence type="ECO:0000256" key="2">
    <source>
        <dbReference type="SAM" id="Phobius"/>
    </source>
</evidence>